<keyword evidence="1" id="KW-0732">Signal</keyword>
<evidence type="ECO:0000313" key="2">
    <source>
        <dbReference type="EMBL" id="MBD7967098.1"/>
    </source>
</evidence>
<feature type="signal peptide" evidence="1">
    <location>
        <begin position="1"/>
        <end position="27"/>
    </location>
</feature>
<evidence type="ECO:0008006" key="4">
    <source>
        <dbReference type="Google" id="ProtNLM"/>
    </source>
</evidence>
<proteinExistence type="predicted"/>
<dbReference type="Proteomes" id="UP000608071">
    <property type="component" value="Unassembled WGS sequence"/>
</dbReference>
<organism evidence="2 3">
    <name type="scientific">Paenibacillus gallinarum</name>
    <dbReference type="NCBI Taxonomy" id="2762232"/>
    <lineage>
        <taxon>Bacteria</taxon>
        <taxon>Bacillati</taxon>
        <taxon>Bacillota</taxon>
        <taxon>Bacilli</taxon>
        <taxon>Bacillales</taxon>
        <taxon>Paenibacillaceae</taxon>
        <taxon>Paenibacillus</taxon>
    </lineage>
</organism>
<name>A0ABR8SUD2_9BACL</name>
<reference evidence="2 3" key="1">
    <citation type="submission" date="2020-08" db="EMBL/GenBank/DDBJ databases">
        <title>A Genomic Blueprint of the Chicken Gut Microbiome.</title>
        <authorList>
            <person name="Gilroy R."/>
            <person name="Ravi A."/>
            <person name="Getino M."/>
            <person name="Pursley I."/>
            <person name="Horton D.L."/>
            <person name="Alikhan N.-F."/>
            <person name="Baker D."/>
            <person name="Gharbi K."/>
            <person name="Hall N."/>
            <person name="Watson M."/>
            <person name="Adriaenssens E.M."/>
            <person name="Foster-Nyarko E."/>
            <person name="Jarju S."/>
            <person name="Secka A."/>
            <person name="Antonio M."/>
            <person name="Oren A."/>
            <person name="Chaudhuri R."/>
            <person name="La Ragione R.M."/>
            <person name="Hildebrand F."/>
            <person name="Pallen M.J."/>
        </authorList>
    </citation>
    <scope>NUCLEOTIDE SEQUENCE [LARGE SCALE GENOMIC DNA]</scope>
    <source>
        <strain evidence="2 3">Sa2BVA9</strain>
    </source>
</reference>
<sequence length="307" mass="34712">MKRTKLILSMLCIFILSFYACYTPSYAGQDSTGNAAPAPVLRLAEHTIKELSKNSEFANFIDSNLHIMPLGPGTHSFLVHVLQGKDIAGYLIITGEQSSAEEMATPQIKYLVTEYGVGTFSVFNPELLYLLGHLSHLEKGTENSTPHQMKYAGKLSYWVIEKEGKTIYVDATNGDVLLDNPEMLTEPRTIDRYSDWISTDHTLKTIQQTSPLFDSSENLKWRVSTPVPIFSERSLLRKLDTSKQLIFNSSDHNMWYSGPLSITGYATWTNPDSDYVSFLRIGTNESLIRYIPVKRLLENGNFYENTK</sequence>
<evidence type="ECO:0000313" key="3">
    <source>
        <dbReference type="Proteomes" id="UP000608071"/>
    </source>
</evidence>
<comment type="caution">
    <text evidence="2">The sequence shown here is derived from an EMBL/GenBank/DDBJ whole genome shotgun (WGS) entry which is preliminary data.</text>
</comment>
<protein>
    <recommendedName>
        <fullName evidence="4">Lipoprotein</fullName>
    </recommendedName>
</protein>
<accession>A0ABR8SUD2</accession>
<dbReference type="EMBL" id="JACSQL010000001">
    <property type="protein sequence ID" value="MBD7967098.1"/>
    <property type="molecule type" value="Genomic_DNA"/>
</dbReference>
<keyword evidence="3" id="KW-1185">Reference proteome</keyword>
<gene>
    <name evidence="2" type="ORF">H9647_03400</name>
</gene>
<dbReference type="RefSeq" id="WP_191798168.1">
    <property type="nucleotide sequence ID" value="NZ_JACSQL010000001.1"/>
</dbReference>
<feature type="chain" id="PRO_5047013402" description="Lipoprotein" evidence="1">
    <location>
        <begin position="28"/>
        <end position="307"/>
    </location>
</feature>
<dbReference type="PROSITE" id="PS51257">
    <property type="entry name" value="PROKAR_LIPOPROTEIN"/>
    <property type="match status" value="1"/>
</dbReference>
<evidence type="ECO:0000256" key="1">
    <source>
        <dbReference type="SAM" id="SignalP"/>
    </source>
</evidence>